<dbReference type="Proteomes" id="UP000327157">
    <property type="component" value="Chromosome 15"/>
</dbReference>
<reference evidence="1 2" key="3">
    <citation type="submission" date="2019-11" db="EMBL/GenBank/DDBJ databases">
        <title>A de novo genome assembly of a pear dwarfing rootstock.</title>
        <authorList>
            <person name="Wang F."/>
            <person name="Wang J."/>
            <person name="Li S."/>
            <person name="Zhang Y."/>
            <person name="Fang M."/>
            <person name="Ma L."/>
            <person name="Zhao Y."/>
            <person name="Jiang S."/>
        </authorList>
    </citation>
    <scope>NUCLEOTIDE SEQUENCE [LARGE SCALE GENOMIC DNA]</scope>
    <source>
        <strain evidence="1">S2</strain>
        <tissue evidence="1">Leaf</tissue>
    </source>
</reference>
<dbReference type="EMBL" id="SMOL01000401">
    <property type="protein sequence ID" value="KAB2618094.1"/>
    <property type="molecule type" value="Genomic_DNA"/>
</dbReference>
<organism evidence="1 2">
    <name type="scientific">Pyrus ussuriensis x Pyrus communis</name>
    <dbReference type="NCBI Taxonomy" id="2448454"/>
    <lineage>
        <taxon>Eukaryota</taxon>
        <taxon>Viridiplantae</taxon>
        <taxon>Streptophyta</taxon>
        <taxon>Embryophyta</taxon>
        <taxon>Tracheophyta</taxon>
        <taxon>Spermatophyta</taxon>
        <taxon>Magnoliopsida</taxon>
        <taxon>eudicotyledons</taxon>
        <taxon>Gunneridae</taxon>
        <taxon>Pentapetalae</taxon>
        <taxon>rosids</taxon>
        <taxon>fabids</taxon>
        <taxon>Rosales</taxon>
        <taxon>Rosaceae</taxon>
        <taxon>Amygdaloideae</taxon>
        <taxon>Maleae</taxon>
        <taxon>Pyrus</taxon>
    </lineage>
</organism>
<comment type="caution">
    <text evidence="1">The sequence shown here is derived from an EMBL/GenBank/DDBJ whole genome shotgun (WGS) entry which is preliminary data.</text>
</comment>
<evidence type="ECO:0008006" key="3">
    <source>
        <dbReference type="Google" id="ProtNLM"/>
    </source>
</evidence>
<dbReference type="OrthoDB" id="1747175at2759"/>
<dbReference type="AlphaFoldDB" id="A0A5N5H4N2"/>
<reference evidence="2" key="2">
    <citation type="submission" date="2019-10" db="EMBL/GenBank/DDBJ databases">
        <title>A de novo genome assembly of a pear dwarfing rootstock.</title>
        <authorList>
            <person name="Wang F."/>
            <person name="Wang J."/>
            <person name="Li S."/>
            <person name="Zhang Y."/>
            <person name="Fang M."/>
            <person name="Ma L."/>
            <person name="Zhao Y."/>
            <person name="Jiang S."/>
        </authorList>
    </citation>
    <scope>NUCLEOTIDE SEQUENCE [LARGE SCALE GENOMIC DNA]</scope>
</reference>
<accession>A0A5N5H4N2</accession>
<evidence type="ECO:0000313" key="2">
    <source>
        <dbReference type="Proteomes" id="UP000327157"/>
    </source>
</evidence>
<sequence length="62" mass="7002">MEDIKALLPSITEAIFTHTRCQANSIAHRLARFGLSLSQECEWDVSPPLFISDLLLEECMLP</sequence>
<protein>
    <recommendedName>
        <fullName evidence="3">RNase H type-1 domain-containing protein</fullName>
    </recommendedName>
</protein>
<proteinExistence type="predicted"/>
<reference evidence="1 2" key="1">
    <citation type="submission" date="2019-09" db="EMBL/GenBank/DDBJ databases">
        <authorList>
            <person name="Ou C."/>
        </authorList>
    </citation>
    <scope>NUCLEOTIDE SEQUENCE [LARGE SCALE GENOMIC DNA]</scope>
    <source>
        <strain evidence="1">S2</strain>
        <tissue evidence="1">Leaf</tissue>
    </source>
</reference>
<evidence type="ECO:0000313" key="1">
    <source>
        <dbReference type="EMBL" id="KAB2618094.1"/>
    </source>
</evidence>
<keyword evidence="2" id="KW-1185">Reference proteome</keyword>
<name>A0A5N5H4N2_9ROSA</name>
<gene>
    <name evidence="1" type="ORF">D8674_013963</name>
</gene>